<dbReference type="PROSITE" id="PS00198">
    <property type="entry name" value="4FE4S_FER_1"/>
    <property type="match status" value="2"/>
</dbReference>
<protein>
    <submittedName>
        <fullName evidence="9">Ferredoxin</fullName>
    </submittedName>
</protein>
<evidence type="ECO:0000313" key="9">
    <source>
        <dbReference type="EMBL" id="KON33109.1"/>
    </source>
</evidence>
<dbReference type="Pfam" id="PF13237">
    <property type="entry name" value="Fer4_10"/>
    <property type="match status" value="1"/>
</dbReference>
<dbReference type="InterPro" id="IPR017896">
    <property type="entry name" value="4Fe4S_Fe-S-bd"/>
</dbReference>
<sequence>MVEIIVDLDKCNGCETCVDTCPVSVYEMKDGKSVAVNIDDCLVCRACEMQCPEGAIQVIE</sequence>
<evidence type="ECO:0000256" key="2">
    <source>
        <dbReference type="ARBA" id="ARBA00022485"/>
    </source>
</evidence>
<evidence type="ECO:0000256" key="6">
    <source>
        <dbReference type="ARBA" id="ARBA00023004"/>
    </source>
</evidence>
<evidence type="ECO:0000256" key="4">
    <source>
        <dbReference type="ARBA" id="ARBA00022737"/>
    </source>
</evidence>
<comment type="caution">
    <text evidence="9">The sequence shown here is derived from an EMBL/GenBank/DDBJ whole genome shotgun (WGS) entry which is preliminary data.</text>
</comment>
<evidence type="ECO:0000256" key="5">
    <source>
        <dbReference type="ARBA" id="ARBA00022982"/>
    </source>
</evidence>
<organism evidence="9 10">
    <name type="scientific">miscellaneous Crenarchaeota group-1 archaeon SG8-32-1</name>
    <dbReference type="NCBI Taxonomy" id="1685124"/>
    <lineage>
        <taxon>Archaea</taxon>
        <taxon>Candidatus Bathyarchaeota</taxon>
        <taxon>MCG-1</taxon>
    </lineage>
</organism>
<keyword evidence="2" id="KW-0004">4Fe-4S</keyword>
<keyword evidence="3" id="KW-0479">Metal-binding</keyword>
<dbReference type="SUPFAM" id="SSF54862">
    <property type="entry name" value="4Fe-4S ferredoxins"/>
    <property type="match status" value="1"/>
</dbReference>
<evidence type="ECO:0000256" key="3">
    <source>
        <dbReference type="ARBA" id="ARBA00022723"/>
    </source>
</evidence>
<dbReference type="InterPro" id="IPR017900">
    <property type="entry name" value="4Fe4S_Fe_S_CS"/>
</dbReference>
<reference evidence="9 10" key="1">
    <citation type="submission" date="2015-06" db="EMBL/GenBank/DDBJ databases">
        <title>New insights into the roles of widespread benthic archaea in carbon and nitrogen cycling.</title>
        <authorList>
            <person name="Lazar C.S."/>
            <person name="Baker B.J."/>
            <person name="Seitz K.W."/>
            <person name="Hyde A.S."/>
            <person name="Dick G.J."/>
            <person name="Hinrichs K.-U."/>
            <person name="Teske A.P."/>
        </authorList>
    </citation>
    <scope>NUCLEOTIDE SEQUENCE [LARGE SCALE GENOMIC DNA]</scope>
    <source>
        <strain evidence="9">SG8-32-1</strain>
    </source>
</reference>
<dbReference type="InterPro" id="IPR050572">
    <property type="entry name" value="Fe-S_Ferredoxin"/>
</dbReference>
<keyword evidence="1" id="KW-0813">Transport</keyword>
<feature type="domain" description="4Fe-4S ferredoxin-type" evidence="8">
    <location>
        <begin position="32"/>
        <end position="60"/>
    </location>
</feature>
<name>A0A0M0BXC1_9ARCH</name>
<dbReference type="GO" id="GO:0051539">
    <property type="term" value="F:4 iron, 4 sulfur cluster binding"/>
    <property type="evidence" value="ECO:0007669"/>
    <property type="project" value="UniProtKB-KW"/>
</dbReference>
<evidence type="ECO:0000259" key="8">
    <source>
        <dbReference type="PROSITE" id="PS51379"/>
    </source>
</evidence>
<keyword evidence="6" id="KW-0408">Iron</keyword>
<feature type="domain" description="4Fe-4S ferredoxin-type" evidence="8">
    <location>
        <begin position="2"/>
        <end position="31"/>
    </location>
</feature>
<gene>
    <name evidence="9" type="ORF">AC477_01990</name>
</gene>
<accession>A0A0M0BXC1</accession>
<dbReference type="AlphaFoldDB" id="A0A0M0BXC1"/>
<evidence type="ECO:0000256" key="1">
    <source>
        <dbReference type="ARBA" id="ARBA00022448"/>
    </source>
</evidence>
<dbReference type="GO" id="GO:0016491">
    <property type="term" value="F:oxidoreductase activity"/>
    <property type="evidence" value="ECO:0007669"/>
    <property type="project" value="UniProtKB-ARBA"/>
</dbReference>
<keyword evidence="5" id="KW-0249">Electron transport</keyword>
<keyword evidence="4" id="KW-0677">Repeat</keyword>
<keyword evidence="7" id="KW-0411">Iron-sulfur</keyword>
<dbReference type="Gene3D" id="3.30.70.20">
    <property type="match status" value="2"/>
</dbReference>
<proteinExistence type="predicted"/>
<evidence type="ECO:0000256" key="7">
    <source>
        <dbReference type="ARBA" id="ARBA00023014"/>
    </source>
</evidence>
<dbReference type="Proteomes" id="UP000037237">
    <property type="component" value="Unassembled WGS sequence"/>
</dbReference>
<dbReference type="PANTHER" id="PTHR43687">
    <property type="entry name" value="ADENYLYLSULFATE REDUCTASE, BETA SUBUNIT"/>
    <property type="match status" value="1"/>
</dbReference>
<dbReference type="PANTHER" id="PTHR43687:SF6">
    <property type="entry name" value="L-ASPARTATE SEMIALDEHYDE SULFURTRANSFERASE IRON-SULFUR SUBUNIT"/>
    <property type="match status" value="1"/>
</dbReference>
<dbReference type="PROSITE" id="PS51379">
    <property type="entry name" value="4FE4S_FER_2"/>
    <property type="match status" value="2"/>
</dbReference>
<evidence type="ECO:0000313" key="10">
    <source>
        <dbReference type="Proteomes" id="UP000037237"/>
    </source>
</evidence>
<dbReference type="GO" id="GO:0046872">
    <property type="term" value="F:metal ion binding"/>
    <property type="evidence" value="ECO:0007669"/>
    <property type="project" value="UniProtKB-KW"/>
</dbReference>
<dbReference type="EMBL" id="LFWU01000040">
    <property type="protein sequence ID" value="KON33109.1"/>
    <property type="molecule type" value="Genomic_DNA"/>
</dbReference>